<dbReference type="EMBL" id="WIBF01000005">
    <property type="protein sequence ID" value="MQQ08721.1"/>
    <property type="molecule type" value="Genomic_DNA"/>
</dbReference>
<sequence>MQKIHWLLCAASDKLNVPYTMFAVPDLSAGAPVGALQLGVYSKGHSGLQWITVPGAGTYCSQVMRERRQITVVSSPLGTFSAFSDALKTEPLTAYLGTPIPAMTGGAIGALSVLHSGPRIWSEENRMDATSIAQWLGRELAPPGMQEQQATAW</sequence>
<dbReference type="InterPro" id="IPR003018">
    <property type="entry name" value="GAF"/>
</dbReference>
<proteinExistence type="predicted"/>
<dbReference type="Proteomes" id="UP000444174">
    <property type="component" value="Unassembled WGS sequence"/>
</dbReference>
<dbReference type="AlphaFoldDB" id="A0A843YCQ8"/>
<feature type="domain" description="GAF" evidence="1">
    <location>
        <begin position="44"/>
        <end position="140"/>
    </location>
</feature>
<dbReference type="Gene3D" id="3.30.450.40">
    <property type="match status" value="1"/>
</dbReference>
<accession>A0A843YCQ8</accession>
<evidence type="ECO:0000259" key="1">
    <source>
        <dbReference type="Pfam" id="PF01590"/>
    </source>
</evidence>
<reference evidence="2 3" key="1">
    <citation type="submission" date="2019-10" db="EMBL/GenBank/DDBJ databases">
        <title>Epibacterium sp. nov., isolated from seawater.</title>
        <authorList>
            <person name="Zhang X."/>
            <person name="Li N."/>
        </authorList>
    </citation>
    <scope>NUCLEOTIDE SEQUENCE [LARGE SCALE GENOMIC DNA]</scope>
    <source>
        <strain evidence="2 3">SM1979</strain>
    </source>
</reference>
<dbReference type="SUPFAM" id="SSF55781">
    <property type="entry name" value="GAF domain-like"/>
    <property type="match status" value="1"/>
</dbReference>
<organism evidence="2 3">
    <name type="scientific">Tritonibacter litoralis</name>
    <dbReference type="NCBI Taxonomy" id="2662264"/>
    <lineage>
        <taxon>Bacteria</taxon>
        <taxon>Pseudomonadati</taxon>
        <taxon>Pseudomonadota</taxon>
        <taxon>Alphaproteobacteria</taxon>
        <taxon>Rhodobacterales</taxon>
        <taxon>Paracoccaceae</taxon>
        <taxon>Tritonibacter</taxon>
    </lineage>
</organism>
<evidence type="ECO:0000313" key="2">
    <source>
        <dbReference type="EMBL" id="MQQ08721.1"/>
    </source>
</evidence>
<dbReference type="InterPro" id="IPR029016">
    <property type="entry name" value="GAF-like_dom_sf"/>
</dbReference>
<dbReference type="RefSeq" id="WP_153215670.1">
    <property type="nucleotide sequence ID" value="NZ_WIBF01000005.1"/>
</dbReference>
<protein>
    <submittedName>
        <fullName evidence="2">GAF domain-containing protein</fullName>
    </submittedName>
</protein>
<keyword evidence="3" id="KW-1185">Reference proteome</keyword>
<comment type="caution">
    <text evidence="2">The sequence shown here is derived from an EMBL/GenBank/DDBJ whole genome shotgun (WGS) entry which is preliminary data.</text>
</comment>
<gene>
    <name evidence="2" type="ORF">GFB49_09675</name>
</gene>
<name>A0A843YCQ8_9RHOB</name>
<evidence type="ECO:0000313" key="3">
    <source>
        <dbReference type="Proteomes" id="UP000444174"/>
    </source>
</evidence>
<dbReference type="Pfam" id="PF01590">
    <property type="entry name" value="GAF"/>
    <property type="match status" value="1"/>
</dbReference>